<name>A0A146G1J2_TERSA</name>
<organism evidence="1 2">
    <name type="scientific">Terrimicrobium sacchariphilum</name>
    <dbReference type="NCBI Taxonomy" id="690879"/>
    <lineage>
        <taxon>Bacteria</taxon>
        <taxon>Pseudomonadati</taxon>
        <taxon>Verrucomicrobiota</taxon>
        <taxon>Terrimicrobiia</taxon>
        <taxon>Terrimicrobiales</taxon>
        <taxon>Terrimicrobiaceae</taxon>
        <taxon>Terrimicrobium</taxon>
    </lineage>
</organism>
<sequence length="38" mass="4280">MGLNDALNAIEAWGDNCQVCSVQKTKIYVEGLELHYPR</sequence>
<keyword evidence="2" id="KW-1185">Reference proteome</keyword>
<dbReference type="AlphaFoldDB" id="A0A146G1J2"/>
<dbReference type="InParanoid" id="A0A146G1J2"/>
<proteinExistence type="predicted"/>
<evidence type="ECO:0000313" key="1">
    <source>
        <dbReference type="EMBL" id="GAT31561.1"/>
    </source>
</evidence>
<gene>
    <name evidence="1" type="ORF">TSACC_1112</name>
</gene>
<dbReference type="EMBL" id="BDCO01000001">
    <property type="protein sequence ID" value="GAT31561.1"/>
    <property type="molecule type" value="Genomic_DNA"/>
</dbReference>
<dbReference type="Proteomes" id="UP000076023">
    <property type="component" value="Unassembled WGS sequence"/>
</dbReference>
<reference evidence="2" key="1">
    <citation type="journal article" date="2017" name="Genome Announc.">
        <title>Draft Genome Sequence of Terrimicrobium sacchariphilum NM-5T, a Facultative Anaerobic Soil Bacterium of the Class Spartobacteria.</title>
        <authorList>
            <person name="Qiu Y.L."/>
            <person name="Tourlousse D.M."/>
            <person name="Matsuura N."/>
            <person name="Ohashi A."/>
            <person name="Sekiguchi Y."/>
        </authorList>
    </citation>
    <scope>NUCLEOTIDE SEQUENCE [LARGE SCALE GENOMIC DNA]</scope>
    <source>
        <strain evidence="2">NM-5</strain>
    </source>
</reference>
<comment type="caution">
    <text evidence="1">The sequence shown here is derived from an EMBL/GenBank/DDBJ whole genome shotgun (WGS) entry which is preliminary data.</text>
</comment>
<protein>
    <submittedName>
        <fullName evidence="1">Uncharacterized protein</fullName>
    </submittedName>
</protein>
<evidence type="ECO:0000313" key="2">
    <source>
        <dbReference type="Proteomes" id="UP000076023"/>
    </source>
</evidence>
<accession>A0A146G1J2</accession>